<dbReference type="Gene3D" id="3.30.950.10">
    <property type="entry name" value="Methyltransferase, Cobalt-precorrin-4 Transmethylase, Domain 2"/>
    <property type="match status" value="1"/>
</dbReference>
<keyword evidence="1" id="KW-0963">Cytoplasm</keyword>
<gene>
    <name evidence="7" type="ORF">IAB08_10280</name>
</gene>
<dbReference type="EMBL" id="JADIMZ010000162">
    <property type="protein sequence ID" value="MBO8433660.1"/>
    <property type="molecule type" value="Genomic_DNA"/>
</dbReference>
<keyword evidence="4" id="KW-0808">Transferase</keyword>
<dbReference type="SUPFAM" id="SSF53790">
    <property type="entry name" value="Tetrapyrrole methylase"/>
    <property type="match status" value="1"/>
</dbReference>
<evidence type="ECO:0000313" key="8">
    <source>
        <dbReference type="Proteomes" id="UP000823612"/>
    </source>
</evidence>
<dbReference type="Gene3D" id="3.40.1010.10">
    <property type="entry name" value="Cobalt-precorrin-4 Transmethylase, Domain 1"/>
    <property type="match status" value="1"/>
</dbReference>
<comment type="caution">
    <text evidence="7">The sequence shown here is derived from an EMBL/GenBank/DDBJ whole genome shotgun (WGS) entry which is preliminary data.</text>
</comment>
<keyword evidence="5" id="KW-0949">S-adenosyl-L-methionine</keyword>
<dbReference type="InterPro" id="IPR035996">
    <property type="entry name" value="4pyrrol_Methylase_sf"/>
</dbReference>
<dbReference type="Pfam" id="PF00590">
    <property type="entry name" value="TP_methylase"/>
    <property type="match status" value="1"/>
</dbReference>
<keyword evidence="3 7" id="KW-0489">Methyltransferase</keyword>
<keyword evidence="2" id="KW-0698">rRNA processing</keyword>
<evidence type="ECO:0000256" key="2">
    <source>
        <dbReference type="ARBA" id="ARBA00022552"/>
    </source>
</evidence>
<feature type="domain" description="Tetrapyrrole methylase" evidence="6">
    <location>
        <begin position="72"/>
        <end position="220"/>
    </location>
</feature>
<dbReference type="InterPro" id="IPR014777">
    <property type="entry name" value="4pyrrole_Mease_sub1"/>
</dbReference>
<dbReference type="AlphaFoldDB" id="A0A9D9DWX9"/>
<evidence type="ECO:0000259" key="6">
    <source>
        <dbReference type="Pfam" id="PF00590"/>
    </source>
</evidence>
<evidence type="ECO:0000313" key="7">
    <source>
        <dbReference type="EMBL" id="MBO8433660.1"/>
    </source>
</evidence>
<dbReference type="InterPro" id="IPR000878">
    <property type="entry name" value="4pyrrol_Mease"/>
</dbReference>
<evidence type="ECO:0000256" key="1">
    <source>
        <dbReference type="ARBA" id="ARBA00022490"/>
    </source>
</evidence>
<dbReference type="GO" id="GO:0032259">
    <property type="term" value="P:methylation"/>
    <property type="evidence" value="ECO:0007669"/>
    <property type="project" value="UniProtKB-KW"/>
</dbReference>
<evidence type="ECO:0000256" key="5">
    <source>
        <dbReference type="ARBA" id="ARBA00022691"/>
    </source>
</evidence>
<dbReference type="PANTHER" id="PTHR46111">
    <property type="entry name" value="RIBOSOMAL RNA SMALL SUBUNIT METHYLTRANSFERASE I"/>
    <property type="match status" value="1"/>
</dbReference>
<name>A0A9D9DWX9_9BACT</name>
<reference evidence="7" key="1">
    <citation type="submission" date="2020-10" db="EMBL/GenBank/DDBJ databases">
        <authorList>
            <person name="Gilroy R."/>
        </authorList>
    </citation>
    <scope>NUCLEOTIDE SEQUENCE</scope>
    <source>
        <strain evidence="7">2889</strain>
    </source>
</reference>
<dbReference type="Proteomes" id="UP000823612">
    <property type="component" value="Unassembled WGS sequence"/>
</dbReference>
<dbReference type="InterPro" id="IPR014776">
    <property type="entry name" value="4pyrrole_Mease_sub2"/>
</dbReference>
<dbReference type="CDD" id="cd11649">
    <property type="entry name" value="RsmI_like"/>
    <property type="match status" value="1"/>
</dbReference>
<protein>
    <submittedName>
        <fullName evidence="7">SAM-dependent methyltransferase</fullName>
    </submittedName>
</protein>
<dbReference type="InterPro" id="IPR008189">
    <property type="entry name" value="rRNA_ssu_MeTfrase_I"/>
</dbReference>
<dbReference type="GO" id="GO:0006364">
    <property type="term" value="P:rRNA processing"/>
    <property type="evidence" value="ECO:0007669"/>
    <property type="project" value="UniProtKB-KW"/>
</dbReference>
<dbReference type="PANTHER" id="PTHR46111:SF2">
    <property type="entry name" value="SAM-DEPENDENT METHYLTRANSFERASE"/>
    <property type="match status" value="1"/>
</dbReference>
<evidence type="ECO:0000256" key="4">
    <source>
        <dbReference type="ARBA" id="ARBA00022679"/>
    </source>
</evidence>
<reference evidence="7" key="2">
    <citation type="journal article" date="2021" name="PeerJ">
        <title>Extensive microbial diversity within the chicken gut microbiome revealed by metagenomics and culture.</title>
        <authorList>
            <person name="Gilroy R."/>
            <person name="Ravi A."/>
            <person name="Getino M."/>
            <person name="Pursley I."/>
            <person name="Horton D.L."/>
            <person name="Alikhan N.F."/>
            <person name="Baker D."/>
            <person name="Gharbi K."/>
            <person name="Hall N."/>
            <person name="Watson M."/>
            <person name="Adriaenssens E.M."/>
            <person name="Foster-Nyarko E."/>
            <person name="Jarju S."/>
            <person name="Secka A."/>
            <person name="Antonio M."/>
            <person name="Oren A."/>
            <person name="Chaudhuri R.R."/>
            <person name="La Ragione R."/>
            <person name="Hildebrand F."/>
            <person name="Pallen M.J."/>
        </authorList>
    </citation>
    <scope>NUCLEOTIDE SEQUENCE</scope>
    <source>
        <strain evidence="7">2889</strain>
    </source>
</reference>
<proteinExistence type="predicted"/>
<dbReference type="GO" id="GO:0008168">
    <property type="term" value="F:methyltransferase activity"/>
    <property type="evidence" value="ECO:0007669"/>
    <property type="project" value="UniProtKB-KW"/>
</dbReference>
<organism evidence="7 8">
    <name type="scientific">Candidatus Pullibacteroides excrementavium</name>
    <dbReference type="NCBI Taxonomy" id="2840905"/>
    <lineage>
        <taxon>Bacteria</taxon>
        <taxon>Pseudomonadati</taxon>
        <taxon>Bacteroidota</taxon>
        <taxon>Bacteroidia</taxon>
        <taxon>Bacteroidales</taxon>
        <taxon>Candidatus Pullibacteroides</taxon>
    </lineage>
</organism>
<sequence length="239" mass="26760">MARLLLLPACLGDTDPALVLPESYLSRMQHLRAFFVEDLRSARRFLRKIGYKVPFEEVLLMELNEHTRAFCLEEVLRQQGISEEKLLSADMGVLSEAGLPCVADPGSLAVEWAHRKGVQVVPFSGPSSLFMALMASGLNGQSFCFHGYLPATGMERAARIREIESASLKKNQTQLFIETPYRSQAMFESLLATCRPSTRLCVASDITLPDEMIRTMPVSEWKKHPVSIQKKNTVFLLLA</sequence>
<accession>A0A9D9DWX9</accession>
<evidence type="ECO:0000256" key="3">
    <source>
        <dbReference type="ARBA" id="ARBA00022603"/>
    </source>
</evidence>
<dbReference type="PIRSF" id="PIRSF005917">
    <property type="entry name" value="MTase_YraL"/>
    <property type="match status" value="1"/>
</dbReference>